<comment type="function">
    <text evidence="5">Modulates RecA activity.</text>
</comment>
<evidence type="ECO:0000256" key="2">
    <source>
        <dbReference type="ARBA" id="ARBA00009695"/>
    </source>
</evidence>
<dbReference type="STRING" id="637679.GCA_001550055_02473"/>
<dbReference type="EMBL" id="FNAK01000002">
    <property type="protein sequence ID" value="SDD53990.1"/>
    <property type="molecule type" value="Genomic_DNA"/>
</dbReference>
<keyword evidence="9" id="KW-1185">Reference proteome</keyword>
<feature type="region of interest" description="Disordered" evidence="6">
    <location>
        <begin position="1"/>
        <end position="27"/>
    </location>
</feature>
<keyword evidence="4 5" id="KW-0963">Cytoplasm</keyword>
<dbReference type="RefSeq" id="WP_068305474.1">
    <property type="nucleotide sequence ID" value="NZ_FNAK01000002.1"/>
</dbReference>
<evidence type="ECO:0000256" key="5">
    <source>
        <dbReference type="HAMAP-Rule" id="MF_01114"/>
    </source>
</evidence>
<accession>A0A1G6VK48</accession>
<protein>
    <recommendedName>
        <fullName evidence="3 5">Regulatory protein RecX</fullName>
    </recommendedName>
</protein>
<dbReference type="InterPro" id="IPR053924">
    <property type="entry name" value="RecX_HTH_2nd"/>
</dbReference>
<gene>
    <name evidence="5" type="primary">recX</name>
    <name evidence="8" type="ORF">SAMN04488071_0759</name>
</gene>
<proteinExistence type="inferred from homology"/>
<dbReference type="Proteomes" id="UP000183685">
    <property type="component" value="Unassembled WGS sequence"/>
</dbReference>
<comment type="similarity">
    <text evidence="2 5">Belongs to the RecX family.</text>
</comment>
<dbReference type="OrthoDB" id="5507982at2"/>
<dbReference type="Gene3D" id="1.10.10.10">
    <property type="entry name" value="Winged helix-like DNA-binding domain superfamily/Winged helix DNA-binding domain"/>
    <property type="match status" value="1"/>
</dbReference>
<dbReference type="Pfam" id="PF02631">
    <property type="entry name" value="RecX_HTH2"/>
    <property type="match status" value="1"/>
</dbReference>
<dbReference type="InterPro" id="IPR036388">
    <property type="entry name" value="WH-like_DNA-bd_sf"/>
</dbReference>
<comment type="subcellular location">
    <subcellularLocation>
        <location evidence="1 5">Cytoplasm</location>
    </subcellularLocation>
</comment>
<dbReference type="GO" id="GO:0006282">
    <property type="term" value="P:regulation of DNA repair"/>
    <property type="evidence" value="ECO:0007669"/>
    <property type="project" value="UniProtKB-UniRule"/>
</dbReference>
<dbReference type="HAMAP" id="MF_01114">
    <property type="entry name" value="RecX"/>
    <property type="match status" value="1"/>
</dbReference>
<evidence type="ECO:0000256" key="3">
    <source>
        <dbReference type="ARBA" id="ARBA00018111"/>
    </source>
</evidence>
<reference evidence="8 9" key="1">
    <citation type="submission" date="2016-10" db="EMBL/GenBank/DDBJ databases">
        <authorList>
            <person name="de Groot N.N."/>
        </authorList>
    </citation>
    <scope>NUCLEOTIDE SEQUENCE [LARGE SCALE GENOMIC DNA]</scope>
    <source>
        <strain evidence="8 9">CGMCC 1.9109</strain>
    </source>
</reference>
<evidence type="ECO:0000313" key="9">
    <source>
        <dbReference type="Proteomes" id="UP000183685"/>
    </source>
</evidence>
<feature type="domain" description="RecX second three-helical" evidence="7">
    <location>
        <begin position="88"/>
        <end position="128"/>
    </location>
</feature>
<evidence type="ECO:0000256" key="6">
    <source>
        <dbReference type="SAM" id="MobiDB-lite"/>
    </source>
</evidence>
<name>A0A1G6VK48_9PROT</name>
<dbReference type="GO" id="GO:0005737">
    <property type="term" value="C:cytoplasm"/>
    <property type="evidence" value="ECO:0007669"/>
    <property type="project" value="UniProtKB-SubCell"/>
</dbReference>
<evidence type="ECO:0000256" key="1">
    <source>
        <dbReference type="ARBA" id="ARBA00004496"/>
    </source>
</evidence>
<organism evidence="8 9">
    <name type="scientific">Kordiimonas lacus</name>
    <dbReference type="NCBI Taxonomy" id="637679"/>
    <lineage>
        <taxon>Bacteria</taxon>
        <taxon>Pseudomonadati</taxon>
        <taxon>Pseudomonadota</taxon>
        <taxon>Alphaproteobacteria</taxon>
        <taxon>Kordiimonadales</taxon>
        <taxon>Kordiimonadaceae</taxon>
        <taxon>Kordiimonas</taxon>
    </lineage>
</organism>
<dbReference type="InterPro" id="IPR003783">
    <property type="entry name" value="Regulatory_RecX"/>
</dbReference>
<dbReference type="AlphaFoldDB" id="A0A1G6VK48"/>
<evidence type="ECO:0000256" key="4">
    <source>
        <dbReference type="ARBA" id="ARBA00022490"/>
    </source>
</evidence>
<sequence>MTSDKPDKSGKPDKAKGRRQGPRKVSAGYLERAALHYLGRFSTTEANLRAVLERKIRRRNEENAPPTDEQLGWVDTVVAKCVSYGYVDDATYARSRVDTLIRKGKPTRMIAQDLRYKGVPTEIADATMRAISEDNERDPDRQAAAAYVRRRRFGAFRRADRDVEGKLDKEKAAMMRAGFSYGLVAEMLSLSEDEILDLLP</sequence>
<feature type="compositionally biased region" description="Basic and acidic residues" evidence="6">
    <location>
        <begin position="1"/>
        <end position="15"/>
    </location>
</feature>
<evidence type="ECO:0000313" key="8">
    <source>
        <dbReference type="EMBL" id="SDD53990.1"/>
    </source>
</evidence>
<evidence type="ECO:0000259" key="7">
    <source>
        <dbReference type="Pfam" id="PF02631"/>
    </source>
</evidence>